<evidence type="ECO:0000313" key="1">
    <source>
        <dbReference type="EMBL" id="SUA76035.1"/>
    </source>
</evidence>
<name>A0A378YFP1_9BURK</name>
<reference evidence="1 2" key="1">
    <citation type="submission" date="2018-06" db="EMBL/GenBank/DDBJ databases">
        <authorList>
            <consortium name="Pathogen Informatics"/>
            <person name="Doyle S."/>
        </authorList>
    </citation>
    <scope>NUCLEOTIDE SEQUENCE [LARGE SCALE GENOMIC DNA]</scope>
    <source>
        <strain evidence="1 2">NCTC13160</strain>
    </source>
</reference>
<dbReference type="AlphaFoldDB" id="A0A378YFP1"/>
<dbReference type="KEGG" id="ppnm:LV28_05960"/>
<accession>A0A378YFP1</accession>
<dbReference type="EMBL" id="UGSG01000001">
    <property type="protein sequence ID" value="SUA76035.1"/>
    <property type="molecule type" value="Genomic_DNA"/>
</dbReference>
<proteinExistence type="predicted"/>
<organism evidence="1 2">
    <name type="scientific">Pandoraea pnomenusa</name>
    <dbReference type="NCBI Taxonomy" id="93220"/>
    <lineage>
        <taxon>Bacteria</taxon>
        <taxon>Pseudomonadati</taxon>
        <taxon>Pseudomonadota</taxon>
        <taxon>Betaproteobacteria</taxon>
        <taxon>Burkholderiales</taxon>
        <taxon>Burkholderiaceae</taxon>
        <taxon>Pandoraea</taxon>
    </lineage>
</organism>
<gene>
    <name evidence="1" type="ORF">NCTC13160_01179</name>
</gene>
<dbReference type="Proteomes" id="UP000254573">
    <property type="component" value="Unassembled WGS sequence"/>
</dbReference>
<evidence type="ECO:0000313" key="2">
    <source>
        <dbReference type="Proteomes" id="UP000254573"/>
    </source>
</evidence>
<sequence length="133" mass="14309">MTLTTLDDAQVIVDSVNPETTLIVSLDDVEAFGRMLRHQNLLMFAGVERPTRHVWQPYMTAQQTLHAIWSVGRARGVSRVPQATRHAAVLGRVRLVSRAFGPRGSARSGRGATGCAGAGKRDGPLCLPPCPPA</sequence>
<protein>
    <submittedName>
        <fullName evidence="1">Uncharacterized protein</fullName>
    </submittedName>
</protein>